<dbReference type="GO" id="GO:0003677">
    <property type="term" value="F:DNA binding"/>
    <property type="evidence" value="ECO:0007669"/>
    <property type="project" value="UniProtKB-UniRule"/>
</dbReference>
<dbReference type="eggNOG" id="COG1309">
    <property type="taxonomic scope" value="Bacteria"/>
</dbReference>
<accession>U4QJG2</accession>
<dbReference type="Gene3D" id="1.10.357.10">
    <property type="entry name" value="Tetracycline Repressor, domain 2"/>
    <property type="match status" value="1"/>
</dbReference>
<dbReference type="InterPro" id="IPR009057">
    <property type="entry name" value="Homeodomain-like_sf"/>
</dbReference>
<dbReference type="SUPFAM" id="SSF48498">
    <property type="entry name" value="Tetracyclin repressor-like, C-terminal domain"/>
    <property type="match status" value="1"/>
</dbReference>
<protein>
    <submittedName>
        <fullName evidence="4">Transcriptional regulator, TetR family</fullName>
    </submittedName>
</protein>
<gene>
    <name evidence="4" type="ordered locus">TEPIRE1_2112</name>
</gene>
<dbReference type="SUPFAM" id="SSF46689">
    <property type="entry name" value="Homeodomain-like"/>
    <property type="match status" value="1"/>
</dbReference>
<keyword evidence="1 2" id="KW-0238">DNA-binding</keyword>
<evidence type="ECO:0000313" key="4">
    <source>
        <dbReference type="EMBL" id="CDI40895.1"/>
    </source>
</evidence>
<dbReference type="KEGG" id="tae:TepiRe1_2112"/>
<evidence type="ECO:0000259" key="3">
    <source>
        <dbReference type="PROSITE" id="PS50977"/>
    </source>
</evidence>
<keyword evidence="5" id="KW-1185">Reference proteome</keyword>
<dbReference type="InterPro" id="IPR001647">
    <property type="entry name" value="HTH_TetR"/>
</dbReference>
<proteinExistence type="predicted"/>
<feature type="domain" description="HTH tetR-type" evidence="3">
    <location>
        <begin position="31"/>
        <end position="91"/>
    </location>
</feature>
<evidence type="ECO:0000313" key="5">
    <source>
        <dbReference type="Proteomes" id="UP000010802"/>
    </source>
</evidence>
<dbReference type="PANTHER" id="PTHR43479">
    <property type="entry name" value="ACREF/ENVCD OPERON REPRESSOR-RELATED"/>
    <property type="match status" value="1"/>
</dbReference>
<dbReference type="InterPro" id="IPR050624">
    <property type="entry name" value="HTH-type_Tx_Regulator"/>
</dbReference>
<evidence type="ECO:0000256" key="1">
    <source>
        <dbReference type="ARBA" id="ARBA00023125"/>
    </source>
</evidence>
<dbReference type="Pfam" id="PF00440">
    <property type="entry name" value="TetR_N"/>
    <property type="match status" value="1"/>
</dbReference>
<dbReference type="AlphaFoldDB" id="U4QJG2"/>
<dbReference type="EMBL" id="HF563609">
    <property type="protein sequence ID" value="CDI40895.1"/>
    <property type="molecule type" value="Genomic_DNA"/>
</dbReference>
<dbReference type="PANTHER" id="PTHR43479:SF11">
    <property type="entry name" value="ACREF_ENVCD OPERON REPRESSOR-RELATED"/>
    <property type="match status" value="1"/>
</dbReference>
<evidence type="ECO:0000256" key="2">
    <source>
        <dbReference type="PROSITE-ProRule" id="PRU00335"/>
    </source>
</evidence>
<name>U4QJG2_TEPAE</name>
<dbReference type="InterPro" id="IPR036271">
    <property type="entry name" value="Tet_transcr_reg_TetR-rel_C_sf"/>
</dbReference>
<feature type="DNA-binding region" description="H-T-H motif" evidence="2">
    <location>
        <begin position="54"/>
        <end position="73"/>
    </location>
</feature>
<dbReference type="Proteomes" id="UP000010802">
    <property type="component" value="Chromosome"/>
</dbReference>
<dbReference type="STRING" id="1209989.TepRe1_1962"/>
<sequence>MSILILKKECAILYTVISDGARVYLEAIMSNSTRDLIIKTANQLFLEKGYQNVTVVDICKACNISKTTFYYHLKSKEDIILSFYDAVTHNISQHLLSILSMDNYWEQLMVCFESLVEEAYKYGTDFFSQMMISNLKKDYGSYDLRDELTKIAVSIIEKGQKSGQIRNRSNAETLYIASAYAFLGQEVTWCIKKGKFNWRIEMRKALENIYDVALEYRKY</sequence>
<dbReference type="HOGENOM" id="CLU_069356_12_7_9"/>
<organism evidence="4 5">
    <name type="scientific">Tepidanaerobacter acetatoxydans (strain DSM 21804 / JCM 16047 / Re1)</name>
    <dbReference type="NCBI Taxonomy" id="1209989"/>
    <lineage>
        <taxon>Bacteria</taxon>
        <taxon>Bacillati</taxon>
        <taxon>Bacillota</taxon>
        <taxon>Clostridia</taxon>
        <taxon>Thermosediminibacterales</taxon>
        <taxon>Tepidanaerobacteraceae</taxon>
        <taxon>Tepidanaerobacter</taxon>
    </lineage>
</organism>
<dbReference type="PRINTS" id="PR00455">
    <property type="entry name" value="HTHTETR"/>
</dbReference>
<reference evidence="5" key="1">
    <citation type="journal article" date="2013" name="Genome Announc.">
        <title>First genome sequence of a syntrophic acetate-oxidizing bacterium, Tepidanaerobacter acetatoxydans strain Re1.</title>
        <authorList>
            <person name="Manzoor S."/>
            <person name="Bongcam-Rudloff E."/>
            <person name="Schnurer A."/>
            <person name="Muller B."/>
        </authorList>
    </citation>
    <scope>NUCLEOTIDE SEQUENCE [LARGE SCALE GENOMIC DNA]</scope>
    <source>
        <strain evidence="5">Re1</strain>
    </source>
</reference>
<dbReference type="PROSITE" id="PS50977">
    <property type="entry name" value="HTH_TETR_2"/>
    <property type="match status" value="1"/>
</dbReference>